<dbReference type="AlphaFoldDB" id="A0AA91IXS4"/>
<dbReference type="GO" id="GO:0003677">
    <property type="term" value="F:DNA binding"/>
    <property type="evidence" value="ECO:0007669"/>
    <property type="project" value="InterPro"/>
</dbReference>
<evidence type="ECO:0000259" key="1">
    <source>
        <dbReference type="PROSITE" id="PS50943"/>
    </source>
</evidence>
<organism evidence="2 3">
    <name type="scientific">Mycolicibacter heraklionensis</name>
    <dbReference type="NCBI Taxonomy" id="512402"/>
    <lineage>
        <taxon>Bacteria</taxon>
        <taxon>Bacillati</taxon>
        <taxon>Actinomycetota</taxon>
        <taxon>Actinomycetes</taxon>
        <taxon>Mycobacteriales</taxon>
        <taxon>Mycobacteriaceae</taxon>
        <taxon>Mycolicibacter</taxon>
    </lineage>
</organism>
<dbReference type="Proteomes" id="UP000093712">
    <property type="component" value="Unassembled WGS sequence"/>
</dbReference>
<protein>
    <recommendedName>
        <fullName evidence="1">HTH cro/C1-type domain-containing protein</fullName>
    </recommendedName>
</protein>
<feature type="domain" description="HTH cro/C1-type" evidence="1">
    <location>
        <begin position="19"/>
        <end position="76"/>
    </location>
</feature>
<dbReference type="Gene3D" id="1.10.260.40">
    <property type="entry name" value="lambda repressor-like DNA-binding domains"/>
    <property type="match status" value="1"/>
</dbReference>
<sequence length="167" mass="18622">MDDFDAWPAELAVRLGEAIRAARTARGMSAVKLAEATSRFGAGVHRVAIPRIEAGKQMASVAELISLGLALDSDWLGWLIRATNELPIPVRRDDDFAYYRKLLIDVDGELETLRHNLHQAEQAPLHFQMSDQLREKIAADTVRYRATIAGLEQRRTMILDLLGESGD</sequence>
<dbReference type="RefSeq" id="WP_065040526.1">
    <property type="nucleotide sequence ID" value="NZ_LZME01000077.1"/>
</dbReference>
<dbReference type="CDD" id="cd00093">
    <property type="entry name" value="HTH_XRE"/>
    <property type="match status" value="1"/>
</dbReference>
<reference evidence="2 3" key="1">
    <citation type="submission" date="2016-06" db="EMBL/GenBank/DDBJ databases">
        <authorList>
            <person name="Sutton G."/>
            <person name="Brinkac L."/>
            <person name="Sanka R."/>
            <person name="Adams M."/>
            <person name="Lau E."/>
            <person name="Garcia-Basteiro A."/>
            <person name="Lopez-Varela E."/>
            <person name="Palencia S."/>
        </authorList>
    </citation>
    <scope>NUCLEOTIDE SEQUENCE [LARGE SCALE GENOMIC DNA]</scope>
    <source>
        <strain evidence="2 3">1211594.5</strain>
    </source>
</reference>
<accession>A0AA91IXS4</accession>
<gene>
    <name evidence="2" type="ORF">A5649_02660</name>
</gene>
<evidence type="ECO:0000313" key="3">
    <source>
        <dbReference type="Proteomes" id="UP000093712"/>
    </source>
</evidence>
<dbReference type="InterPro" id="IPR010982">
    <property type="entry name" value="Lambda_DNA-bd_dom_sf"/>
</dbReference>
<dbReference type="InterPro" id="IPR001387">
    <property type="entry name" value="Cro/C1-type_HTH"/>
</dbReference>
<comment type="caution">
    <text evidence="2">The sequence shown here is derived from an EMBL/GenBank/DDBJ whole genome shotgun (WGS) entry which is preliminary data.</text>
</comment>
<dbReference type="SUPFAM" id="SSF47413">
    <property type="entry name" value="lambda repressor-like DNA-binding domains"/>
    <property type="match status" value="1"/>
</dbReference>
<dbReference type="PROSITE" id="PS50943">
    <property type="entry name" value="HTH_CROC1"/>
    <property type="match status" value="1"/>
</dbReference>
<dbReference type="EMBL" id="LZME01000077">
    <property type="protein sequence ID" value="OBK85265.1"/>
    <property type="molecule type" value="Genomic_DNA"/>
</dbReference>
<evidence type="ECO:0000313" key="2">
    <source>
        <dbReference type="EMBL" id="OBK85265.1"/>
    </source>
</evidence>
<proteinExistence type="predicted"/>
<name>A0AA91IXS4_9MYCO</name>